<evidence type="ECO:0000256" key="1">
    <source>
        <dbReference type="SAM" id="MobiDB-lite"/>
    </source>
</evidence>
<evidence type="ECO:0000313" key="4">
    <source>
        <dbReference type="Proteomes" id="UP000037069"/>
    </source>
</evidence>
<dbReference type="OrthoDB" id="8881252at2759"/>
<protein>
    <recommendedName>
        <fullName evidence="2">MADF domain-containing protein</fullName>
    </recommendedName>
</protein>
<dbReference type="InterPro" id="IPR006578">
    <property type="entry name" value="MADF-dom"/>
</dbReference>
<dbReference type="PANTHER" id="PTHR21505">
    <property type="entry name" value="MADF DOMAIN-CONTAINING PROTEIN-RELATED"/>
    <property type="match status" value="1"/>
</dbReference>
<evidence type="ECO:0000259" key="2">
    <source>
        <dbReference type="PROSITE" id="PS51029"/>
    </source>
</evidence>
<dbReference type="EMBL" id="JRES01000280">
    <property type="protein sequence ID" value="KNC32734.1"/>
    <property type="molecule type" value="Genomic_DNA"/>
</dbReference>
<dbReference type="Pfam" id="PF10545">
    <property type="entry name" value="MADF_DNA_bdg"/>
    <property type="match status" value="2"/>
</dbReference>
<keyword evidence="4" id="KW-1185">Reference proteome</keyword>
<reference evidence="3 4" key="1">
    <citation type="journal article" date="2015" name="Nat. Commun.">
        <title>Lucilia cuprina genome unlocks parasitic fly biology to underpin future interventions.</title>
        <authorList>
            <person name="Anstead C.A."/>
            <person name="Korhonen P.K."/>
            <person name="Young N.D."/>
            <person name="Hall R.S."/>
            <person name="Jex A.R."/>
            <person name="Murali S.C."/>
            <person name="Hughes D.S."/>
            <person name="Lee S.F."/>
            <person name="Perry T."/>
            <person name="Stroehlein A.J."/>
            <person name="Ansell B.R."/>
            <person name="Breugelmans B."/>
            <person name="Hofmann A."/>
            <person name="Qu J."/>
            <person name="Dugan S."/>
            <person name="Lee S.L."/>
            <person name="Chao H."/>
            <person name="Dinh H."/>
            <person name="Han Y."/>
            <person name="Doddapaneni H.V."/>
            <person name="Worley K.C."/>
            <person name="Muzny D.M."/>
            <person name="Ioannidis P."/>
            <person name="Waterhouse R.M."/>
            <person name="Zdobnov E.M."/>
            <person name="James P.J."/>
            <person name="Bagnall N.H."/>
            <person name="Kotze A.C."/>
            <person name="Gibbs R.A."/>
            <person name="Richards S."/>
            <person name="Batterham P."/>
            <person name="Gasser R.B."/>
        </authorList>
    </citation>
    <scope>NUCLEOTIDE SEQUENCE [LARGE SCALE GENOMIC DNA]</scope>
    <source>
        <strain evidence="3 4">LS</strain>
        <tissue evidence="3">Full body</tissue>
    </source>
</reference>
<dbReference type="PROSITE" id="PS51029">
    <property type="entry name" value="MADF"/>
    <property type="match status" value="1"/>
</dbReference>
<feature type="domain" description="MADF" evidence="2">
    <location>
        <begin position="20"/>
        <end position="111"/>
    </location>
</feature>
<accession>A0A0L0CMR4</accession>
<feature type="region of interest" description="Disordered" evidence="1">
    <location>
        <begin position="118"/>
        <end position="138"/>
    </location>
</feature>
<dbReference type="AlphaFoldDB" id="A0A0L0CMR4"/>
<organism evidence="3 4">
    <name type="scientific">Lucilia cuprina</name>
    <name type="common">Green bottle fly</name>
    <name type="synonym">Australian sheep blowfly</name>
    <dbReference type="NCBI Taxonomy" id="7375"/>
    <lineage>
        <taxon>Eukaryota</taxon>
        <taxon>Metazoa</taxon>
        <taxon>Ecdysozoa</taxon>
        <taxon>Arthropoda</taxon>
        <taxon>Hexapoda</taxon>
        <taxon>Insecta</taxon>
        <taxon>Pterygota</taxon>
        <taxon>Neoptera</taxon>
        <taxon>Endopterygota</taxon>
        <taxon>Diptera</taxon>
        <taxon>Brachycera</taxon>
        <taxon>Muscomorpha</taxon>
        <taxon>Oestroidea</taxon>
        <taxon>Calliphoridae</taxon>
        <taxon>Luciliinae</taxon>
        <taxon>Lucilia</taxon>
    </lineage>
</organism>
<gene>
    <name evidence="3" type="ORF">FF38_03807</name>
</gene>
<feature type="non-terminal residue" evidence="3">
    <location>
        <position position="492"/>
    </location>
</feature>
<dbReference type="PANTHER" id="PTHR21505:SF12">
    <property type="entry name" value="MADF DOMAIN-CONTAINING PROTEIN-RELATED"/>
    <property type="match status" value="1"/>
</dbReference>
<dbReference type="SMART" id="SM00595">
    <property type="entry name" value="MADF"/>
    <property type="match status" value="1"/>
</dbReference>
<evidence type="ECO:0000313" key="3">
    <source>
        <dbReference type="EMBL" id="KNC32734.1"/>
    </source>
</evidence>
<sequence length="492" mass="57734">MHDYAQNSKQLFWNRKMLEMFIDLYRENACLYDKRHQDYNNKTIKANVLKSMLTQMRKFLPTLELVDIQDKIKVIRAQFSEEVTFADAAGAGYVPQLWCFEKLQFLREHLTCWPTDDTDSNEENTIAEENHSENSDNESDDFHLYLTTILDKYKSETKYRWDPVVTKIFINVLEGYQILLDPNYSDFKHRVLRRKALCKLQKEMKKVDPKINIKHVYDKIVHLRRCYLNELDRLKKKRTNNNEKLTSKWWCFDMLTKLYKDRYGVNSNSNLKEVSVENDNQIGYNMSSKQQAKENSNNDHIELLEFEEVQQVFDGDQEMETKNTQNTMEYECVNISMSDESENIKPTTTSCINEEYCDYDETDLNVTNMVEYECANTSITDDTKNIKLPTTNSIDSDNITEFKVTEISAINKYSPKSKNKAINVKTDMIGVSLGNLVATKLKEISPKYHADFAWDVQCLVRKYILKSREQTTEETSSASIFVNNKQKPTVIN</sequence>
<proteinExistence type="predicted"/>
<dbReference type="Proteomes" id="UP000037069">
    <property type="component" value="Unassembled WGS sequence"/>
</dbReference>
<name>A0A0L0CMR4_LUCCU</name>
<comment type="caution">
    <text evidence="3">The sequence shown here is derived from an EMBL/GenBank/DDBJ whole genome shotgun (WGS) entry which is preliminary data.</text>
</comment>